<protein>
    <submittedName>
        <fullName evidence="2">PLPB</fullName>
    </submittedName>
</protein>
<feature type="compositionally biased region" description="Low complexity" evidence="1">
    <location>
        <begin position="42"/>
        <end position="57"/>
    </location>
</feature>
<dbReference type="EMBL" id="GBRH01194418">
    <property type="protein sequence ID" value="JAE03478.1"/>
    <property type="molecule type" value="Transcribed_RNA"/>
</dbReference>
<proteinExistence type="predicted"/>
<feature type="region of interest" description="Disordered" evidence="1">
    <location>
        <begin position="1"/>
        <end position="64"/>
    </location>
</feature>
<evidence type="ECO:0000256" key="1">
    <source>
        <dbReference type="SAM" id="MobiDB-lite"/>
    </source>
</evidence>
<reference evidence="2" key="1">
    <citation type="submission" date="2014-09" db="EMBL/GenBank/DDBJ databases">
        <authorList>
            <person name="Magalhaes I.L.F."/>
            <person name="Oliveira U."/>
            <person name="Santos F.R."/>
            <person name="Vidigal T.H.D.A."/>
            <person name="Brescovit A.D."/>
            <person name="Santos A.J."/>
        </authorList>
    </citation>
    <scope>NUCLEOTIDE SEQUENCE</scope>
    <source>
        <tissue evidence="2">Shoot tissue taken approximately 20 cm above the soil surface</tissue>
    </source>
</reference>
<sequence length="64" mass="6449">MGWPARAGSVSRKLPGSSSSASSTQSEYRAVSDAARRCSSWSPGSAPAGLAIAAAGGERSPVRR</sequence>
<name>A0A0A9F5C4_ARUDO</name>
<accession>A0A0A9F5C4</accession>
<dbReference type="AlphaFoldDB" id="A0A0A9F5C4"/>
<feature type="compositionally biased region" description="Low complexity" evidence="1">
    <location>
        <begin position="11"/>
        <end position="28"/>
    </location>
</feature>
<organism evidence="2">
    <name type="scientific">Arundo donax</name>
    <name type="common">Giant reed</name>
    <name type="synonym">Donax arundinaceus</name>
    <dbReference type="NCBI Taxonomy" id="35708"/>
    <lineage>
        <taxon>Eukaryota</taxon>
        <taxon>Viridiplantae</taxon>
        <taxon>Streptophyta</taxon>
        <taxon>Embryophyta</taxon>
        <taxon>Tracheophyta</taxon>
        <taxon>Spermatophyta</taxon>
        <taxon>Magnoliopsida</taxon>
        <taxon>Liliopsida</taxon>
        <taxon>Poales</taxon>
        <taxon>Poaceae</taxon>
        <taxon>PACMAD clade</taxon>
        <taxon>Arundinoideae</taxon>
        <taxon>Arundineae</taxon>
        <taxon>Arundo</taxon>
    </lineage>
</organism>
<evidence type="ECO:0000313" key="2">
    <source>
        <dbReference type="EMBL" id="JAE03478.1"/>
    </source>
</evidence>
<reference evidence="2" key="2">
    <citation type="journal article" date="2015" name="Data Brief">
        <title>Shoot transcriptome of the giant reed, Arundo donax.</title>
        <authorList>
            <person name="Barrero R.A."/>
            <person name="Guerrero F.D."/>
            <person name="Moolhuijzen P."/>
            <person name="Goolsby J.A."/>
            <person name="Tidwell J."/>
            <person name="Bellgard S.E."/>
            <person name="Bellgard M.I."/>
        </authorList>
    </citation>
    <scope>NUCLEOTIDE SEQUENCE</scope>
    <source>
        <tissue evidence="2">Shoot tissue taken approximately 20 cm above the soil surface</tissue>
    </source>
</reference>